<dbReference type="Proteomes" id="UP001516023">
    <property type="component" value="Unassembled WGS sequence"/>
</dbReference>
<feature type="signal peptide" evidence="1">
    <location>
        <begin position="1"/>
        <end position="21"/>
    </location>
</feature>
<evidence type="ECO:0000313" key="4">
    <source>
        <dbReference type="Proteomes" id="UP001516023"/>
    </source>
</evidence>
<dbReference type="EMBL" id="JABMIG020000057">
    <property type="protein sequence ID" value="KAL3797083.1"/>
    <property type="molecule type" value="Genomic_DNA"/>
</dbReference>
<dbReference type="AlphaFoldDB" id="A0ABD3QAF6"/>
<dbReference type="Pfam" id="PF13460">
    <property type="entry name" value="NAD_binding_10"/>
    <property type="match status" value="1"/>
</dbReference>
<evidence type="ECO:0000256" key="1">
    <source>
        <dbReference type="SAM" id="SignalP"/>
    </source>
</evidence>
<name>A0ABD3QAF6_9STRA</name>
<organism evidence="3 4">
    <name type="scientific">Cyclotella cryptica</name>
    <dbReference type="NCBI Taxonomy" id="29204"/>
    <lineage>
        <taxon>Eukaryota</taxon>
        <taxon>Sar</taxon>
        <taxon>Stramenopiles</taxon>
        <taxon>Ochrophyta</taxon>
        <taxon>Bacillariophyta</taxon>
        <taxon>Coscinodiscophyceae</taxon>
        <taxon>Thalassiosirophycidae</taxon>
        <taxon>Stephanodiscales</taxon>
        <taxon>Stephanodiscaceae</taxon>
        <taxon>Cyclotella</taxon>
    </lineage>
</organism>
<keyword evidence="1" id="KW-0732">Signal</keyword>
<dbReference type="PANTHER" id="PTHR15020:SF50">
    <property type="entry name" value="UPF0659 PROTEIN YMR090W"/>
    <property type="match status" value="1"/>
</dbReference>
<evidence type="ECO:0000259" key="2">
    <source>
        <dbReference type="Pfam" id="PF13460"/>
    </source>
</evidence>
<gene>
    <name evidence="3" type="ORF">HJC23_000421</name>
</gene>
<dbReference type="InterPro" id="IPR016040">
    <property type="entry name" value="NAD(P)-bd_dom"/>
</dbReference>
<proteinExistence type="predicted"/>
<dbReference type="PANTHER" id="PTHR15020">
    <property type="entry name" value="FLAVIN REDUCTASE-RELATED"/>
    <property type="match status" value="1"/>
</dbReference>
<feature type="domain" description="NAD(P)-binding" evidence="2">
    <location>
        <begin position="74"/>
        <end position="281"/>
    </location>
</feature>
<reference evidence="3 4" key="1">
    <citation type="journal article" date="2020" name="G3 (Bethesda)">
        <title>Improved Reference Genome for Cyclotella cryptica CCMP332, a Model for Cell Wall Morphogenesis, Salinity Adaptation, and Lipid Production in Diatoms (Bacillariophyta).</title>
        <authorList>
            <person name="Roberts W.R."/>
            <person name="Downey K.M."/>
            <person name="Ruck E.C."/>
            <person name="Traller J.C."/>
            <person name="Alverson A.J."/>
        </authorList>
    </citation>
    <scope>NUCLEOTIDE SEQUENCE [LARGE SCALE GENOMIC DNA]</scope>
    <source>
        <strain evidence="3 4">CCMP332</strain>
    </source>
</reference>
<keyword evidence="4" id="KW-1185">Reference proteome</keyword>
<dbReference type="InterPro" id="IPR036291">
    <property type="entry name" value="NAD(P)-bd_dom_sf"/>
</dbReference>
<feature type="chain" id="PRO_5044797813" description="NAD(P)-binding domain-containing protein" evidence="1">
    <location>
        <begin position="22"/>
        <end position="344"/>
    </location>
</feature>
<dbReference type="SUPFAM" id="SSF51735">
    <property type="entry name" value="NAD(P)-binding Rossmann-fold domains"/>
    <property type="match status" value="1"/>
</dbReference>
<protein>
    <recommendedName>
        <fullName evidence="2">NAD(P)-binding domain-containing protein</fullName>
    </recommendedName>
</protein>
<sequence>MFWFGFFASVGFFATIRNASQATALSLSTNDGGVSRRDLLIGGTAALITTSSPLALPDCVHAAGDNELPIAVLGASGRTGALCVASCLRRGLPVRALTRTGAWPPPKIDLRAVGFDGDATTSNPLLTVGACDVKDADSLASSLLGCRAVIYAASASKAGGNSKDIDADGVIAAGKACLTNKVGRYVVISSGSTTRPNSLGFKFTEMAVAGIMTNKRLGEVGVAEMYANSGKSSFTIIRPGGLDEPKVKTIQGPTALEISQGDVLAGFVNRADVAEVSVEMALSSAPNIQNTAFEVYYKNNVVPVDKKYRKYLDPDNGVVKRLSGNTYEELFRGIKANYDYLGDP</sequence>
<evidence type="ECO:0000313" key="3">
    <source>
        <dbReference type="EMBL" id="KAL3797083.1"/>
    </source>
</evidence>
<dbReference type="Gene3D" id="3.40.50.720">
    <property type="entry name" value="NAD(P)-binding Rossmann-like Domain"/>
    <property type="match status" value="1"/>
</dbReference>
<comment type="caution">
    <text evidence="3">The sequence shown here is derived from an EMBL/GenBank/DDBJ whole genome shotgun (WGS) entry which is preliminary data.</text>
</comment>
<accession>A0ABD3QAF6</accession>